<evidence type="ECO:0000313" key="5">
    <source>
        <dbReference type="EMBL" id="ACM07068.1"/>
    </source>
</evidence>
<dbReference type="InterPro" id="IPR016169">
    <property type="entry name" value="FAD-bd_PCMH_sub2"/>
</dbReference>
<keyword evidence="6" id="KW-1185">Reference proteome</keyword>
<dbReference type="InterPro" id="IPR036683">
    <property type="entry name" value="CO_DH_flav_C_dom_sf"/>
</dbReference>
<dbReference type="PROSITE" id="PS51387">
    <property type="entry name" value="FAD_PCMH"/>
    <property type="match status" value="1"/>
</dbReference>
<gene>
    <name evidence="5" type="ordered locus">trd_A0566</name>
</gene>
<name>B9L452_THERP</name>
<dbReference type="InterPro" id="IPR005107">
    <property type="entry name" value="CO_DH_flav_C"/>
</dbReference>
<keyword evidence="5" id="KW-0614">Plasmid</keyword>
<feature type="domain" description="FAD-binding PCMH-type" evidence="4">
    <location>
        <begin position="1"/>
        <end position="177"/>
    </location>
</feature>
<dbReference type="AlphaFoldDB" id="B9L452"/>
<dbReference type="InterPro" id="IPR051312">
    <property type="entry name" value="Diverse_Substr_Oxidored"/>
</dbReference>
<dbReference type="Pfam" id="PF03450">
    <property type="entry name" value="CO_deh_flav_C"/>
    <property type="match status" value="1"/>
</dbReference>
<evidence type="ECO:0000259" key="4">
    <source>
        <dbReference type="PROSITE" id="PS51387"/>
    </source>
</evidence>
<dbReference type="Gene3D" id="3.30.465.10">
    <property type="match status" value="1"/>
</dbReference>
<proteinExistence type="predicted"/>
<dbReference type="SUPFAM" id="SSF55447">
    <property type="entry name" value="CO dehydrogenase flavoprotein C-terminal domain-like"/>
    <property type="match status" value="1"/>
</dbReference>
<dbReference type="InterPro" id="IPR002346">
    <property type="entry name" value="Mopterin_DH_FAD-bd"/>
</dbReference>
<organism evidence="5 6">
    <name type="scientific">Thermomicrobium roseum (strain ATCC 27502 / DSM 5159 / P-2)</name>
    <dbReference type="NCBI Taxonomy" id="309801"/>
    <lineage>
        <taxon>Bacteria</taxon>
        <taxon>Pseudomonadati</taxon>
        <taxon>Thermomicrobiota</taxon>
        <taxon>Thermomicrobia</taxon>
        <taxon>Thermomicrobiales</taxon>
        <taxon>Thermomicrobiaceae</taxon>
        <taxon>Thermomicrobium</taxon>
    </lineage>
</organism>
<dbReference type="RefSeq" id="WP_012643055.1">
    <property type="nucleotide sequence ID" value="NC_011961.1"/>
</dbReference>
<dbReference type="Pfam" id="PF00941">
    <property type="entry name" value="FAD_binding_5"/>
    <property type="match status" value="1"/>
</dbReference>
<dbReference type="GO" id="GO:0071949">
    <property type="term" value="F:FAD binding"/>
    <property type="evidence" value="ECO:0007669"/>
    <property type="project" value="InterPro"/>
</dbReference>
<dbReference type="InterPro" id="IPR016166">
    <property type="entry name" value="FAD-bd_PCMH"/>
</dbReference>
<dbReference type="Proteomes" id="UP000000447">
    <property type="component" value="Plasmid unnamed"/>
</dbReference>
<dbReference type="HOGENOM" id="CLU_058050_3_0_0"/>
<dbReference type="PANTHER" id="PTHR42659:SF2">
    <property type="entry name" value="XANTHINE DEHYDROGENASE SUBUNIT C-RELATED"/>
    <property type="match status" value="1"/>
</dbReference>
<evidence type="ECO:0000256" key="2">
    <source>
        <dbReference type="ARBA" id="ARBA00022827"/>
    </source>
</evidence>
<dbReference type="eggNOG" id="COG1319">
    <property type="taxonomic scope" value="Bacteria"/>
</dbReference>
<keyword evidence="3" id="KW-0560">Oxidoreductase</keyword>
<dbReference type="SMART" id="SM01092">
    <property type="entry name" value="CO_deh_flav_C"/>
    <property type="match status" value="1"/>
</dbReference>
<dbReference type="SUPFAM" id="SSF56176">
    <property type="entry name" value="FAD-binding/transporter-associated domain-like"/>
    <property type="match status" value="1"/>
</dbReference>
<dbReference type="GO" id="GO:0016491">
    <property type="term" value="F:oxidoreductase activity"/>
    <property type="evidence" value="ECO:0007669"/>
    <property type="project" value="UniProtKB-KW"/>
</dbReference>
<keyword evidence="1" id="KW-0285">Flavoprotein</keyword>
<dbReference type="EMBL" id="CP001276">
    <property type="protein sequence ID" value="ACM07068.1"/>
    <property type="molecule type" value="Genomic_DNA"/>
</dbReference>
<evidence type="ECO:0000313" key="6">
    <source>
        <dbReference type="Proteomes" id="UP000000447"/>
    </source>
</evidence>
<dbReference type="Gene3D" id="3.30.43.10">
    <property type="entry name" value="Uridine Diphospho-n-acetylenolpyruvylglucosamine Reductase, domain 2"/>
    <property type="match status" value="1"/>
</dbReference>
<evidence type="ECO:0000256" key="3">
    <source>
        <dbReference type="ARBA" id="ARBA00023002"/>
    </source>
</evidence>
<protein>
    <submittedName>
        <fullName evidence="5">Nicotine dehydrogenase chain A</fullName>
    </submittedName>
</protein>
<keyword evidence="2" id="KW-0274">FAD</keyword>
<dbReference type="InterPro" id="IPR016167">
    <property type="entry name" value="FAD-bd_PCMH_sub1"/>
</dbReference>
<dbReference type="InterPro" id="IPR036318">
    <property type="entry name" value="FAD-bd_PCMH-like_sf"/>
</dbReference>
<sequence>MIPGPFRYRRVSSVEEAVSLLAQLGSDAKVLSGGQSLIPMMKFRLAEPNYVIDINRVPGLDFLEERDGLLRIGALVRESTLERSPLIRERYPILHDTALVIADPLVRNLATVGGNLAHGDPANDHPATMLALRAQVVANGPKGERVIPIDEFFVDTFVTALEPDELLTEIRIPVSPPRSGGAYLKFERKVGDYAIAAAAAFLALDESGLIVQAGIGLTNLAYKPLRATAAEQVLIGQPPSDELFREAAERAAQATDPVSDLRGPADYKRAVARTMVFRALRRALERAQANG</sequence>
<reference evidence="5 6" key="1">
    <citation type="journal article" date="2009" name="PLoS ONE">
        <title>Complete genome sequence of the aerobic CO-oxidizing thermophile Thermomicrobium roseum.</title>
        <authorList>
            <person name="Wu D."/>
            <person name="Raymond J."/>
            <person name="Wu M."/>
            <person name="Chatterji S."/>
            <person name="Ren Q."/>
            <person name="Graham J.E."/>
            <person name="Bryant D.A."/>
            <person name="Robb F."/>
            <person name="Colman A."/>
            <person name="Tallon L.J."/>
            <person name="Badger J.H."/>
            <person name="Madupu R."/>
            <person name="Ward N.L."/>
            <person name="Eisen J.A."/>
        </authorList>
    </citation>
    <scope>NUCLEOTIDE SEQUENCE [LARGE SCALE GENOMIC DNA]</scope>
    <source>
        <strain evidence="6">ATCC 27502 / DSM 5159 / P-2</strain>
        <plasmid evidence="5">unnamed</plasmid>
    </source>
</reference>
<dbReference type="Gene3D" id="3.30.390.50">
    <property type="entry name" value="CO dehydrogenase flavoprotein, C-terminal domain"/>
    <property type="match status" value="1"/>
</dbReference>
<dbReference type="KEGG" id="tro:trd_A0566"/>
<accession>B9L452</accession>
<geneLocation type="plasmid" evidence="6">
    <name>Tros</name>
</geneLocation>
<evidence type="ECO:0000256" key="1">
    <source>
        <dbReference type="ARBA" id="ARBA00022630"/>
    </source>
</evidence>
<dbReference type="FunFam" id="3.30.465.10:FF:000017">
    <property type="entry name" value="Xanthine dehydrogenase, FAD binding subunit"/>
    <property type="match status" value="1"/>
</dbReference>
<dbReference type="PANTHER" id="PTHR42659">
    <property type="entry name" value="XANTHINE DEHYDROGENASE SUBUNIT C-RELATED"/>
    <property type="match status" value="1"/>
</dbReference>
<dbReference type="OrthoDB" id="9789842at2"/>